<name>A0A2H3GAJ7_FUSOX</name>
<proteinExistence type="predicted"/>
<comment type="caution">
    <text evidence="1">The sequence shown here is derived from an EMBL/GenBank/DDBJ whole genome shotgun (WGS) entry which is preliminary data.</text>
</comment>
<organism evidence="1 2">
    <name type="scientific">Fusarium oxysporum f. sp. radicis-cucumerinum</name>
    <dbReference type="NCBI Taxonomy" id="327505"/>
    <lineage>
        <taxon>Eukaryota</taxon>
        <taxon>Fungi</taxon>
        <taxon>Dikarya</taxon>
        <taxon>Ascomycota</taxon>
        <taxon>Pezizomycotina</taxon>
        <taxon>Sordariomycetes</taxon>
        <taxon>Hypocreomycetidae</taxon>
        <taxon>Hypocreales</taxon>
        <taxon>Nectriaceae</taxon>
        <taxon>Fusarium</taxon>
        <taxon>Fusarium oxysporum species complex</taxon>
    </lineage>
</organism>
<sequence>MSDHATTSQMLQSLHENLAIAQNGAARIRVTVAGYKNDGLARVNGMPIVSQTPRLLPASSPSMPRKRRTLSFPQNLPLCDGPKLTIFPYHKSPIQWLERLDEDDDVTSSQGYVFRVLIRGRKYAVKVVKTHLLTLLPTIPIRFTQNAEHMAGYAKLSTERFSNQMWLSPAMDSSSLNQKTRKILGKVVSMNKAGIYNMDIRIDNFRDGRLVDFGSPWTEPHALLETLSYEAAMESKLADRVMFDQMIVDEELQNSGQVKAIHPMQLRPQFL</sequence>
<evidence type="ECO:0000313" key="1">
    <source>
        <dbReference type="EMBL" id="PCD21382.1"/>
    </source>
</evidence>
<gene>
    <name evidence="1" type="ORF">AU210_016347</name>
</gene>
<dbReference type="InterPro" id="IPR025213">
    <property type="entry name" value="Sim4_Fta2"/>
</dbReference>
<reference evidence="1 2" key="2">
    <citation type="journal article" date="2017" name="Sci. Rep.">
        <title>A mobile pathogenicity chromosome in Fusarium oxysporum for infection of multiple cucurbit species.</title>
        <authorList>
            <person name="van Dam P."/>
            <person name="Fokkens L."/>
            <person name="Ayukawa Y."/>
            <person name="van der Gragt M."/>
            <person name="Ter Horst A."/>
            <person name="Brankovics B."/>
            <person name="Houterman P.M."/>
            <person name="Arie T."/>
            <person name="Rep M."/>
        </authorList>
    </citation>
    <scope>NUCLEOTIDE SEQUENCE [LARGE SCALE GENOMIC DNA]</scope>
    <source>
        <strain evidence="1 2">Forc016</strain>
    </source>
</reference>
<dbReference type="STRING" id="327505.A0A2H3GAJ7"/>
<accession>A0A2H3GAJ7</accession>
<dbReference type="Proteomes" id="UP000219602">
    <property type="component" value="Unassembled WGS sequence"/>
</dbReference>
<dbReference type="Pfam" id="PF13095">
    <property type="entry name" value="FTA2"/>
    <property type="match status" value="1"/>
</dbReference>
<protein>
    <submittedName>
        <fullName evidence="1">Uncharacterized protein</fullName>
    </submittedName>
</protein>
<dbReference type="EMBL" id="MABQ02000013">
    <property type="protein sequence ID" value="PCD21382.1"/>
    <property type="molecule type" value="Genomic_DNA"/>
</dbReference>
<dbReference type="AlphaFoldDB" id="A0A2H3GAJ7"/>
<reference evidence="1 2" key="1">
    <citation type="journal article" date="2016" name="Environ. Microbiol.">
        <title>Effector profiles distinguish formae speciales of Fusarium oxysporum.</title>
        <authorList>
            <person name="van Dam P."/>
            <person name="Fokkens L."/>
            <person name="Schmidt S.M."/>
            <person name="Linmans J.H."/>
            <person name="Kistler H.C."/>
            <person name="Ma L.J."/>
            <person name="Rep M."/>
        </authorList>
    </citation>
    <scope>NUCLEOTIDE SEQUENCE [LARGE SCALE GENOMIC DNA]</scope>
    <source>
        <strain evidence="1 2">Forc016</strain>
    </source>
</reference>
<evidence type="ECO:0000313" key="2">
    <source>
        <dbReference type="Proteomes" id="UP000219602"/>
    </source>
</evidence>